<accession>A0A564Y1Q6</accession>
<keyword evidence="3" id="KW-1185">Reference proteome</keyword>
<evidence type="ECO:0000313" key="3">
    <source>
        <dbReference type="Proteomes" id="UP000321570"/>
    </source>
</evidence>
<protein>
    <submittedName>
        <fullName evidence="2">Uncharacterized protein</fullName>
    </submittedName>
</protein>
<dbReference type="AlphaFoldDB" id="A0A564Y1Q6"/>
<gene>
    <name evidence="1" type="ORF">WMSIL1_LOCUS2035</name>
    <name evidence="2" type="ORF">WMSIL1_LOCUS2039</name>
</gene>
<name>A0A564Y1Q6_HYMDI</name>
<organism evidence="2 3">
    <name type="scientific">Hymenolepis diminuta</name>
    <name type="common">Rat tapeworm</name>
    <dbReference type="NCBI Taxonomy" id="6216"/>
    <lineage>
        <taxon>Eukaryota</taxon>
        <taxon>Metazoa</taxon>
        <taxon>Spiralia</taxon>
        <taxon>Lophotrochozoa</taxon>
        <taxon>Platyhelminthes</taxon>
        <taxon>Cestoda</taxon>
        <taxon>Eucestoda</taxon>
        <taxon>Cyclophyllidea</taxon>
        <taxon>Hymenolepididae</taxon>
        <taxon>Hymenolepis</taxon>
    </lineage>
</organism>
<dbReference type="EMBL" id="CABIJS010000051">
    <property type="protein sequence ID" value="VUZ41150.1"/>
    <property type="molecule type" value="Genomic_DNA"/>
</dbReference>
<proteinExistence type="predicted"/>
<evidence type="ECO:0000313" key="1">
    <source>
        <dbReference type="EMBL" id="VUZ41147.1"/>
    </source>
</evidence>
<sequence length="182" mass="20193">MSNPAQPFGKILTLGYTSHSVNFRNRYMVTVPGLNGEIASPEHATTFVLNTKFLEPFVCRYWFKSNKATVSIKCNDAYPLISFGKARIKISRLLPSTKQATGGVNSVDKVQFDNANYMLVGISKDGYLNEIQPVKKLSTYSDICSRGTTIGTLILTPPTFISYRGITIEERLRELNVLVSTG</sequence>
<evidence type="ECO:0000313" key="2">
    <source>
        <dbReference type="EMBL" id="VUZ41150.1"/>
    </source>
</evidence>
<dbReference type="EMBL" id="CABIJS010000051">
    <property type="protein sequence ID" value="VUZ41147.1"/>
    <property type="molecule type" value="Genomic_DNA"/>
</dbReference>
<reference evidence="2 3" key="1">
    <citation type="submission" date="2019-07" db="EMBL/GenBank/DDBJ databases">
        <authorList>
            <person name="Jastrzebski P J."/>
            <person name="Paukszto L."/>
            <person name="Jastrzebski P J."/>
        </authorList>
    </citation>
    <scope>NUCLEOTIDE SEQUENCE [LARGE SCALE GENOMIC DNA]</scope>
    <source>
        <strain evidence="2 3">WMS-il1</strain>
    </source>
</reference>
<dbReference type="Proteomes" id="UP000321570">
    <property type="component" value="Unassembled WGS sequence"/>
</dbReference>